<reference evidence="3 4" key="1">
    <citation type="journal article" date="2017" name="Gigascience">
        <title>Genome sequence of the small brown planthopper, Laodelphax striatellus.</title>
        <authorList>
            <person name="Zhu J."/>
            <person name="Jiang F."/>
            <person name="Wang X."/>
            <person name="Yang P."/>
            <person name="Bao Y."/>
            <person name="Zhao W."/>
            <person name="Wang W."/>
            <person name="Lu H."/>
            <person name="Wang Q."/>
            <person name="Cui N."/>
            <person name="Li J."/>
            <person name="Chen X."/>
            <person name="Luo L."/>
            <person name="Yu J."/>
            <person name="Kang L."/>
            <person name="Cui F."/>
        </authorList>
    </citation>
    <scope>NUCLEOTIDE SEQUENCE [LARGE SCALE GENOMIC DNA]</scope>
    <source>
        <strain evidence="3">Lst14</strain>
    </source>
</reference>
<dbReference type="InParanoid" id="A0A482X5T5"/>
<protein>
    <recommendedName>
        <fullName evidence="2">MADF domain-containing protein</fullName>
    </recommendedName>
</protein>
<evidence type="ECO:0000313" key="3">
    <source>
        <dbReference type="EMBL" id="RZF41083.1"/>
    </source>
</evidence>
<evidence type="ECO:0000256" key="1">
    <source>
        <dbReference type="SAM" id="MobiDB-lite"/>
    </source>
</evidence>
<accession>A0A482X5T5</accession>
<dbReference type="PANTHER" id="PTHR21505:SF8">
    <property type="entry name" value="DPT-YFP REPRESSOR BY OVEREXPRESSION, ISOFORM D-RELATED"/>
    <property type="match status" value="1"/>
</dbReference>
<dbReference type="AlphaFoldDB" id="A0A482X5T5"/>
<proteinExistence type="predicted"/>
<comment type="caution">
    <text evidence="3">The sequence shown here is derived from an EMBL/GenBank/DDBJ whole genome shotgun (WGS) entry which is preliminary data.</text>
</comment>
<name>A0A482X5T5_LAOST</name>
<keyword evidence="4" id="KW-1185">Reference proteome</keyword>
<dbReference type="Proteomes" id="UP000291343">
    <property type="component" value="Unassembled WGS sequence"/>
</dbReference>
<dbReference type="OrthoDB" id="6624195at2759"/>
<dbReference type="PROSITE" id="PS51029">
    <property type="entry name" value="MADF"/>
    <property type="match status" value="2"/>
</dbReference>
<feature type="domain" description="MADF" evidence="2">
    <location>
        <begin position="16"/>
        <end position="114"/>
    </location>
</feature>
<evidence type="ECO:0000313" key="4">
    <source>
        <dbReference type="Proteomes" id="UP000291343"/>
    </source>
</evidence>
<gene>
    <name evidence="3" type="ORF">LSTR_LSTR002715</name>
</gene>
<evidence type="ECO:0000259" key="2">
    <source>
        <dbReference type="PROSITE" id="PS51029"/>
    </source>
</evidence>
<dbReference type="PANTHER" id="PTHR21505">
    <property type="entry name" value="MADF DOMAIN-CONTAINING PROTEIN-RELATED"/>
    <property type="match status" value="1"/>
</dbReference>
<sequence length="465" mass="53408">MTSYPCSEADKACIIEFIKKLKTCRCLWDTKCEELSNREVRREAHNSLLEILRRIHPTVTLQGVKNKIENLKACYRRELKKVKASKSTAAGSNNIYKPRLWYYKYMSFLDENDVIEGMATFEDDEEEAVVKKVEIAENTVALQKVHPCNNEKESVNMPVIPSTSGSFSQSLPQQCSEVDKDCIIEFIETLKTCRCLWDTNCKEFVDRYVRREAHNSLLEVLRRIQPLATLEVVKKKIENLKACYRRESKKVKASKRSGAGRSNVYTPCLWYYKYMSFLDENDVIKEGMETFKDDEEVAVVKNVEIAENTVQLQKVHPRGNEKKSENMPVTPTTSMGGGPIKSLLDAKESDWDLIGRSIGRQLSQLDEEQEPFVQKLIGDALFYGKRKKLNDMSTIVVGQPLDANESEWDLIGRSIGRQLSQLDEEQRPFVQKLIGDALFYGKRKELNDMSTTVLINHESDDVNKQ</sequence>
<organism evidence="3 4">
    <name type="scientific">Laodelphax striatellus</name>
    <name type="common">Small brown planthopper</name>
    <name type="synonym">Delphax striatella</name>
    <dbReference type="NCBI Taxonomy" id="195883"/>
    <lineage>
        <taxon>Eukaryota</taxon>
        <taxon>Metazoa</taxon>
        <taxon>Ecdysozoa</taxon>
        <taxon>Arthropoda</taxon>
        <taxon>Hexapoda</taxon>
        <taxon>Insecta</taxon>
        <taxon>Pterygota</taxon>
        <taxon>Neoptera</taxon>
        <taxon>Paraneoptera</taxon>
        <taxon>Hemiptera</taxon>
        <taxon>Auchenorrhyncha</taxon>
        <taxon>Fulgoroidea</taxon>
        <taxon>Delphacidae</taxon>
        <taxon>Criomorphinae</taxon>
        <taxon>Laodelphax</taxon>
    </lineage>
</organism>
<feature type="region of interest" description="Disordered" evidence="1">
    <location>
        <begin position="316"/>
        <end position="340"/>
    </location>
</feature>
<dbReference type="Pfam" id="PF10545">
    <property type="entry name" value="MADF_DNA_bdg"/>
    <property type="match status" value="2"/>
</dbReference>
<feature type="domain" description="MADF" evidence="2">
    <location>
        <begin position="185"/>
        <end position="283"/>
    </location>
</feature>
<dbReference type="EMBL" id="QKKF02017260">
    <property type="protein sequence ID" value="RZF41083.1"/>
    <property type="molecule type" value="Genomic_DNA"/>
</dbReference>
<dbReference type="SMART" id="SM00595">
    <property type="entry name" value="MADF"/>
    <property type="match status" value="2"/>
</dbReference>
<dbReference type="InterPro" id="IPR006578">
    <property type="entry name" value="MADF-dom"/>
</dbReference>